<protein>
    <recommendedName>
        <fullName evidence="15">Microsomal glutathione S-transferase 1</fullName>
        <ecNumber evidence="5">2.5.1.18</ecNumber>
    </recommendedName>
</protein>
<dbReference type="EMBL" id="JBAMIC010000018">
    <property type="protein sequence ID" value="KAK7095194.1"/>
    <property type="molecule type" value="Genomic_DNA"/>
</dbReference>
<comment type="subcellular location">
    <subcellularLocation>
        <location evidence="3">Endoplasmic reticulum membrane</location>
        <topology evidence="3">Multi-pass membrane protein</topology>
    </subcellularLocation>
    <subcellularLocation>
        <location evidence="2">Mitochondrion outer membrane</location>
    </subcellularLocation>
</comment>
<evidence type="ECO:0000256" key="5">
    <source>
        <dbReference type="ARBA" id="ARBA00012452"/>
    </source>
</evidence>
<gene>
    <name evidence="18" type="ORF">V1264_006638</name>
</gene>
<feature type="transmembrane region" description="Helical" evidence="17">
    <location>
        <begin position="12"/>
        <end position="32"/>
    </location>
</feature>
<reference evidence="18 19" key="1">
    <citation type="submission" date="2024-02" db="EMBL/GenBank/DDBJ databases">
        <title>Chromosome-scale genome assembly of the rough periwinkle Littorina saxatilis.</title>
        <authorList>
            <person name="De Jode A."/>
            <person name="Faria R."/>
            <person name="Formenti G."/>
            <person name="Sims Y."/>
            <person name="Smith T.P."/>
            <person name="Tracey A."/>
            <person name="Wood J.M.D."/>
            <person name="Zagrodzka Z.B."/>
            <person name="Johannesson K."/>
            <person name="Butlin R.K."/>
            <person name="Leder E.H."/>
        </authorList>
    </citation>
    <scope>NUCLEOTIDE SEQUENCE [LARGE SCALE GENOMIC DNA]</scope>
    <source>
        <strain evidence="18">Snail1</strain>
        <tissue evidence="18">Muscle</tissue>
    </source>
</reference>
<evidence type="ECO:0000256" key="14">
    <source>
        <dbReference type="ARBA" id="ARBA00038540"/>
    </source>
</evidence>
<dbReference type="InterPro" id="IPR023352">
    <property type="entry name" value="MAPEG-like_dom_sf"/>
</dbReference>
<dbReference type="Pfam" id="PF01124">
    <property type="entry name" value="MAPEG"/>
    <property type="match status" value="1"/>
</dbReference>
<dbReference type="InterPro" id="IPR001129">
    <property type="entry name" value="Membr-assoc_MAPEG"/>
</dbReference>
<dbReference type="AlphaFoldDB" id="A0AAN9G568"/>
<keyword evidence="9" id="KW-0256">Endoplasmic reticulum</keyword>
<dbReference type="GO" id="GO:0004364">
    <property type="term" value="F:glutathione transferase activity"/>
    <property type="evidence" value="ECO:0007669"/>
    <property type="project" value="UniProtKB-EC"/>
</dbReference>
<dbReference type="GO" id="GO:0005741">
    <property type="term" value="C:mitochondrial outer membrane"/>
    <property type="evidence" value="ECO:0007669"/>
    <property type="project" value="UniProtKB-SubCell"/>
</dbReference>
<feature type="transmembrane region" description="Helical" evidence="17">
    <location>
        <begin position="128"/>
        <end position="147"/>
    </location>
</feature>
<keyword evidence="8" id="KW-1000">Mitochondrion outer membrane</keyword>
<evidence type="ECO:0000256" key="4">
    <source>
        <dbReference type="ARBA" id="ARBA00010459"/>
    </source>
</evidence>
<keyword evidence="6" id="KW-0808">Transferase</keyword>
<name>A0AAN9G568_9CAEN</name>
<evidence type="ECO:0000256" key="9">
    <source>
        <dbReference type="ARBA" id="ARBA00022824"/>
    </source>
</evidence>
<dbReference type="GO" id="GO:0005789">
    <property type="term" value="C:endoplasmic reticulum membrane"/>
    <property type="evidence" value="ECO:0007669"/>
    <property type="project" value="UniProtKB-SubCell"/>
</dbReference>
<evidence type="ECO:0000256" key="17">
    <source>
        <dbReference type="SAM" id="Phobius"/>
    </source>
</evidence>
<evidence type="ECO:0000256" key="3">
    <source>
        <dbReference type="ARBA" id="ARBA00004477"/>
    </source>
</evidence>
<evidence type="ECO:0000256" key="1">
    <source>
        <dbReference type="ARBA" id="ARBA00003701"/>
    </source>
</evidence>
<evidence type="ECO:0000256" key="15">
    <source>
        <dbReference type="ARBA" id="ARBA00039397"/>
    </source>
</evidence>
<evidence type="ECO:0000256" key="10">
    <source>
        <dbReference type="ARBA" id="ARBA00022989"/>
    </source>
</evidence>
<dbReference type="Gene3D" id="1.20.120.550">
    <property type="entry name" value="Membrane associated eicosanoid/glutathione metabolism-like domain"/>
    <property type="match status" value="1"/>
</dbReference>
<comment type="catalytic activity">
    <reaction evidence="16">
        <text>RX + glutathione = an S-substituted glutathione + a halide anion + H(+)</text>
        <dbReference type="Rhea" id="RHEA:16437"/>
        <dbReference type="ChEBI" id="CHEBI:15378"/>
        <dbReference type="ChEBI" id="CHEBI:16042"/>
        <dbReference type="ChEBI" id="CHEBI:17792"/>
        <dbReference type="ChEBI" id="CHEBI:57925"/>
        <dbReference type="ChEBI" id="CHEBI:90779"/>
        <dbReference type="EC" id="2.5.1.18"/>
    </reaction>
    <physiologicalReaction direction="left-to-right" evidence="16">
        <dbReference type="Rhea" id="RHEA:16438"/>
    </physiologicalReaction>
</comment>
<dbReference type="Proteomes" id="UP001374579">
    <property type="component" value="Unassembled WGS sequence"/>
</dbReference>
<dbReference type="PANTHER" id="PTHR10689">
    <property type="entry name" value="MICROSOMAL GLUTATHIONE S-TRANSFERASE 1"/>
    <property type="match status" value="1"/>
</dbReference>
<dbReference type="SUPFAM" id="SSF161084">
    <property type="entry name" value="MAPEG domain-like"/>
    <property type="match status" value="1"/>
</dbReference>
<keyword evidence="13 17" id="KW-0472">Membrane</keyword>
<proteinExistence type="inferred from homology"/>
<keyword evidence="19" id="KW-1185">Reference proteome</keyword>
<keyword evidence="7 17" id="KW-0812">Transmembrane</keyword>
<comment type="similarity">
    <text evidence="4">Belongs to the MAPEG family.</text>
</comment>
<evidence type="ECO:0000256" key="7">
    <source>
        <dbReference type="ARBA" id="ARBA00022692"/>
    </source>
</evidence>
<evidence type="ECO:0000256" key="8">
    <source>
        <dbReference type="ARBA" id="ARBA00022787"/>
    </source>
</evidence>
<evidence type="ECO:0000313" key="19">
    <source>
        <dbReference type="Proteomes" id="UP001374579"/>
    </source>
</evidence>
<comment type="function">
    <text evidence="1">Conjugation of reduced glutathione to a wide number of exogenous and endogenous hydrophobic electrophiles.</text>
</comment>
<dbReference type="PANTHER" id="PTHR10689:SF6">
    <property type="entry name" value="MICROSOMAL GLUTATHIONE S-TRANSFERASE 1"/>
    <property type="match status" value="1"/>
</dbReference>
<organism evidence="18 19">
    <name type="scientific">Littorina saxatilis</name>
    <dbReference type="NCBI Taxonomy" id="31220"/>
    <lineage>
        <taxon>Eukaryota</taxon>
        <taxon>Metazoa</taxon>
        <taxon>Spiralia</taxon>
        <taxon>Lophotrochozoa</taxon>
        <taxon>Mollusca</taxon>
        <taxon>Gastropoda</taxon>
        <taxon>Caenogastropoda</taxon>
        <taxon>Littorinimorpha</taxon>
        <taxon>Littorinoidea</taxon>
        <taxon>Littorinidae</taxon>
        <taxon>Littorina</taxon>
    </lineage>
</organism>
<evidence type="ECO:0000256" key="13">
    <source>
        <dbReference type="ARBA" id="ARBA00023136"/>
    </source>
</evidence>
<sequence>MSDLLGFSNETFTNFAFYSGLVLSKTLIMGPLTSMFRGRNKVFVNPEDVKRFAAPGTALTASDPTVERIRRCHQNDLENVVPFTLIGLLYVSADPDPDRAINIFRIFAASRFLHTASYLLPLPQPSRATCFIVGWGATAAMAFFVIARTTFFK</sequence>
<dbReference type="InterPro" id="IPR040162">
    <property type="entry name" value="MGST1-like"/>
</dbReference>
<evidence type="ECO:0000256" key="11">
    <source>
        <dbReference type="ARBA" id="ARBA00022990"/>
    </source>
</evidence>
<accession>A0AAN9G568</accession>
<evidence type="ECO:0000256" key="16">
    <source>
        <dbReference type="ARBA" id="ARBA00049385"/>
    </source>
</evidence>
<keyword evidence="11" id="KW-0007">Acetylation</keyword>
<dbReference type="EC" id="2.5.1.18" evidence="5"/>
<keyword evidence="12" id="KW-0496">Mitochondrion</keyword>
<evidence type="ECO:0000256" key="12">
    <source>
        <dbReference type="ARBA" id="ARBA00023128"/>
    </source>
</evidence>
<evidence type="ECO:0000256" key="6">
    <source>
        <dbReference type="ARBA" id="ARBA00022679"/>
    </source>
</evidence>
<evidence type="ECO:0000256" key="2">
    <source>
        <dbReference type="ARBA" id="ARBA00004294"/>
    </source>
</evidence>
<evidence type="ECO:0000313" key="18">
    <source>
        <dbReference type="EMBL" id="KAK7095194.1"/>
    </source>
</evidence>
<comment type="caution">
    <text evidence="18">The sequence shown here is derived from an EMBL/GenBank/DDBJ whole genome shotgun (WGS) entry which is preliminary data.</text>
</comment>
<comment type="subunit">
    <text evidence="14">Homotrimer; The trimer binds only one molecule of glutathione.</text>
</comment>
<keyword evidence="10 17" id="KW-1133">Transmembrane helix</keyword>
<dbReference type="FunFam" id="1.20.120.550:FF:000002">
    <property type="entry name" value="Microsomal glutathione S-transferase 1"/>
    <property type="match status" value="1"/>
</dbReference>